<dbReference type="FunFam" id="1.10.10.60:FF:000001">
    <property type="entry name" value="MYB-related transcription factor"/>
    <property type="match status" value="1"/>
</dbReference>
<dbReference type="InterPro" id="IPR009057">
    <property type="entry name" value="Homeodomain-like_sf"/>
</dbReference>
<dbReference type="Proteomes" id="UP001634007">
    <property type="component" value="Unassembled WGS sequence"/>
</dbReference>
<dbReference type="InterPro" id="IPR015495">
    <property type="entry name" value="Myb_TF_plants"/>
</dbReference>
<dbReference type="Gene3D" id="1.10.10.60">
    <property type="entry name" value="Homeodomain-like"/>
    <property type="match status" value="2"/>
</dbReference>
<keyword evidence="9" id="KW-1185">Reference proteome</keyword>
<dbReference type="CDD" id="cd00167">
    <property type="entry name" value="SANT"/>
    <property type="match status" value="2"/>
</dbReference>
<feature type="region of interest" description="Disordered" evidence="5">
    <location>
        <begin position="1"/>
        <end position="23"/>
    </location>
</feature>
<keyword evidence="4" id="KW-0539">Nucleus</keyword>
<reference evidence="8 9" key="1">
    <citation type="submission" date="2024-11" db="EMBL/GenBank/DDBJ databases">
        <title>Chromosome-level genome assembly of Eucalyptus globulus Labill. provides insights into its genome evolution.</title>
        <authorList>
            <person name="Li X."/>
        </authorList>
    </citation>
    <scope>NUCLEOTIDE SEQUENCE [LARGE SCALE GENOMIC DNA]</scope>
    <source>
        <strain evidence="8">CL2024</strain>
        <tissue evidence="8">Fresh tender leaves</tissue>
    </source>
</reference>
<comment type="subcellular location">
    <subcellularLocation>
        <location evidence="1">Nucleus</location>
    </subcellularLocation>
</comment>
<dbReference type="SUPFAM" id="SSF46689">
    <property type="entry name" value="Homeodomain-like"/>
    <property type="match status" value="1"/>
</dbReference>
<evidence type="ECO:0000313" key="9">
    <source>
        <dbReference type="Proteomes" id="UP001634007"/>
    </source>
</evidence>
<feature type="domain" description="Myb-like" evidence="6">
    <location>
        <begin position="67"/>
        <end position="117"/>
    </location>
</feature>
<evidence type="ECO:0000259" key="6">
    <source>
        <dbReference type="PROSITE" id="PS50090"/>
    </source>
</evidence>
<gene>
    <name evidence="8" type="ORF">ACJRO7_005993</name>
</gene>
<sequence length="355" mass="40036">MQSEVPMESEELNGSSLKKGPWTPEEDRKLMEYIERHGHGSWRSLPRLAGLNRCGKSCRLRWINYLRPDIKRGNFTDEEKQMIINLHAVYGNKWSAIATHLPGRTDNEIKNLWNTHLKKKLLQMGIDPMTHQPRADLNIFSNLQQLLTLANLLNSNNQFASPLEINNAMRTLHFQSDSTLLARIQLLSQVFGATGNCNPPPVNNSDALLMNLVGSSSSLSSGHEHRLEDFLKNNRIANEYSDRFGAGDGLVPSGAFSASTSFEVKEPQLPCNSMLNTGDYPMPFENSIPPLVCASPGHRVSSISEMEKSKMYENSSSTSTTTFDRLEVEANNWGDHHQFMDDEVSDSFWNELIRQ</sequence>
<accession>A0ABD3IGE9</accession>
<keyword evidence="3" id="KW-0238">DNA-binding</keyword>
<dbReference type="EMBL" id="JBJKBG010000011">
    <property type="protein sequence ID" value="KAL3713964.1"/>
    <property type="molecule type" value="Genomic_DNA"/>
</dbReference>
<feature type="domain" description="HTH myb-type" evidence="7">
    <location>
        <begin position="67"/>
        <end position="121"/>
    </location>
</feature>
<comment type="caution">
    <text evidence="8">The sequence shown here is derived from an EMBL/GenBank/DDBJ whole genome shotgun (WGS) entry which is preliminary data.</text>
</comment>
<dbReference type="Pfam" id="PF00249">
    <property type="entry name" value="Myb_DNA-binding"/>
    <property type="match status" value="2"/>
</dbReference>
<feature type="domain" description="Myb-like" evidence="6">
    <location>
        <begin position="14"/>
        <end position="66"/>
    </location>
</feature>
<evidence type="ECO:0000256" key="4">
    <source>
        <dbReference type="ARBA" id="ARBA00023242"/>
    </source>
</evidence>
<dbReference type="PANTHER" id="PTHR10641:SF1303">
    <property type="entry name" value="MYB TRANSCRIPTION FACTOR"/>
    <property type="match status" value="1"/>
</dbReference>
<organism evidence="8 9">
    <name type="scientific">Eucalyptus globulus</name>
    <name type="common">Tasmanian blue gum</name>
    <dbReference type="NCBI Taxonomy" id="34317"/>
    <lineage>
        <taxon>Eukaryota</taxon>
        <taxon>Viridiplantae</taxon>
        <taxon>Streptophyta</taxon>
        <taxon>Embryophyta</taxon>
        <taxon>Tracheophyta</taxon>
        <taxon>Spermatophyta</taxon>
        <taxon>Magnoliopsida</taxon>
        <taxon>eudicotyledons</taxon>
        <taxon>Gunneridae</taxon>
        <taxon>Pentapetalae</taxon>
        <taxon>rosids</taxon>
        <taxon>malvids</taxon>
        <taxon>Myrtales</taxon>
        <taxon>Myrtaceae</taxon>
        <taxon>Myrtoideae</taxon>
        <taxon>Eucalypteae</taxon>
        <taxon>Eucalyptus</taxon>
    </lineage>
</organism>
<dbReference type="PANTHER" id="PTHR10641">
    <property type="entry name" value="MYB FAMILY TRANSCRIPTION FACTOR"/>
    <property type="match status" value="1"/>
</dbReference>
<evidence type="ECO:0000256" key="5">
    <source>
        <dbReference type="SAM" id="MobiDB-lite"/>
    </source>
</evidence>
<name>A0ABD3IGE9_EUCGL</name>
<proteinExistence type="predicted"/>
<dbReference type="PROSITE" id="PS51294">
    <property type="entry name" value="HTH_MYB"/>
    <property type="match status" value="2"/>
</dbReference>
<evidence type="ECO:0000256" key="1">
    <source>
        <dbReference type="ARBA" id="ARBA00004123"/>
    </source>
</evidence>
<dbReference type="InterPro" id="IPR001005">
    <property type="entry name" value="SANT/Myb"/>
</dbReference>
<keyword evidence="2" id="KW-0677">Repeat</keyword>
<feature type="domain" description="HTH myb-type" evidence="7">
    <location>
        <begin position="14"/>
        <end position="66"/>
    </location>
</feature>
<dbReference type="GO" id="GO:0005634">
    <property type="term" value="C:nucleus"/>
    <property type="evidence" value="ECO:0007669"/>
    <property type="project" value="UniProtKB-SubCell"/>
</dbReference>
<evidence type="ECO:0000259" key="7">
    <source>
        <dbReference type="PROSITE" id="PS51294"/>
    </source>
</evidence>
<dbReference type="SMART" id="SM00717">
    <property type="entry name" value="SANT"/>
    <property type="match status" value="2"/>
</dbReference>
<evidence type="ECO:0000313" key="8">
    <source>
        <dbReference type="EMBL" id="KAL3713964.1"/>
    </source>
</evidence>
<evidence type="ECO:0000256" key="2">
    <source>
        <dbReference type="ARBA" id="ARBA00022737"/>
    </source>
</evidence>
<dbReference type="PROSITE" id="PS50090">
    <property type="entry name" value="MYB_LIKE"/>
    <property type="match status" value="2"/>
</dbReference>
<dbReference type="GO" id="GO:0003677">
    <property type="term" value="F:DNA binding"/>
    <property type="evidence" value="ECO:0007669"/>
    <property type="project" value="UniProtKB-KW"/>
</dbReference>
<protein>
    <submittedName>
        <fullName evidence="8">Uncharacterized protein</fullName>
    </submittedName>
</protein>
<dbReference type="AlphaFoldDB" id="A0ABD3IGE9"/>
<evidence type="ECO:0000256" key="3">
    <source>
        <dbReference type="ARBA" id="ARBA00023125"/>
    </source>
</evidence>
<dbReference type="InterPro" id="IPR017930">
    <property type="entry name" value="Myb_dom"/>
</dbReference>
<dbReference type="FunFam" id="1.10.10.60:FF:000349">
    <property type="entry name" value="Transcription factor MYB39"/>
    <property type="match status" value="1"/>
</dbReference>